<dbReference type="OrthoDB" id="5427664at2759"/>
<feature type="transmembrane region" description="Helical" evidence="2">
    <location>
        <begin position="237"/>
        <end position="259"/>
    </location>
</feature>
<dbReference type="EMBL" id="MU006808">
    <property type="protein sequence ID" value="KAF2635320.1"/>
    <property type="molecule type" value="Genomic_DNA"/>
</dbReference>
<evidence type="ECO:0000313" key="4">
    <source>
        <dbReference type="Proteomes" id="UP000799753"/>
    </source>
</evidence>
<keyword evidence="4" id="KW-1185">Reference proteome</keyword>
<feature type="transmembrane region" description="Helical" evidence="2">
    <location>
        <begin position="331"/>
        <end position="349"/>
    </location>
</feature>
<reference evidence="3" key="1">
    <citation type="journal article" date="2020" name="Stud. Mycol.">
        <title>101 Dothideomycetes genomes: a test case for predicting lifestyles and emergence of pathogens.</title>
        <authorList>
            <person name="Haridas S."/>
            <person name="Albert R."/>
            <person name="Binder M."/>
            <person name="Bloem J."/>
            <person name="Labutti K."/>
            <person name="Salamov A."/>
            <person name="Andreopoulos B."/>
            <person name="Baker S."/>
            <person name="Barry K."/>
            <person name="Bills G."/>
            <person name="Bluhm B."/>
            <person name="Cannon C."/>
            <person name="Castanera R."/>
            <person name="Culley D."/>
            <person name="Daum C."/>
            <person name="Ezra D."/>
            <person name="Gonzalez J."/>
            <person name="Henrissat B."/>
            <person name="Kuo A."/>
            <person name="Liang C."/>
            <person name="Lipzen A."/>
            <person name="Lutzoni F."/>
            <person name="Magnuson J."/>
            <person name="Mondo S."/>
            <person name="Nolan M."/>
            <person name="Ohm R."/>
            <person name="Pangilinan J."/>
            <person name="Park H.-J."/>
            <person name="Ramirez L."/>
            <person name="Alfaro M."/>
            <person name="Sun H."/>
            <person name="Tritt A."/>
            <person name="Yoshinaga Y."/>
            <person name="Zwiers L.-H."/>
            <person name="Turgeon B."/>
            <person name="Goodwin S."/>
            <person name="Spatafora J."/>
            <person name="Crous P."/>
            <person name="Grigoriev I."/>
        </authorList>
    </citation>
    <scope>NUCLEOTIDE SEQUENCE</scope>
    <source>
        <strain evidence="3">CBS 473.64</strain>
    </source>
</reference>
<protein>
    <submittedName>
        <fullName evidence="3">Uncharacterized protein</fullName>
    </submittedName>
</protein>
<evidence type="ECO:0000256" key="2">
    <source>
        <dbReference type="SAM" id="Phobius"/>
    </source>
</evidence>
<feature type="transmembrane region" description="Helical" evidence="2">
    <location>
        <begin position="56"/>
        <end position="77"/>
    </location>
</feature>
<feature type="transmembrane region" description="Helical" evidence="2">
    <location>
        <begin position="153"/>
        <end position="172"/>
    </location>
</feature>
<dbReference type="PANTHER" id="PTHR37577:SF1">
    <property type="entry name" value="INTEGRAL MEMBRANE PROTEIN"/>
    <property type="match status" value="1"/>
</dbReference>
<feature type="transmembrane region" description="Helical" evidence="2">
    <location>
        <begin position="280"/>
        <end position="300"/>
    </location>
</feature>
<dbReference type="PANTHER" id="PTHR37577">
    <property type="entry name" value="INTEGRAL MEMBRANE PROTEIN"/>
    <property type="match status" value="1"/>
</dbReference>
<organism evidence="3 4">
    <name type="scientific">Massarina eburnea CBS 473.64</name>
    <dbReference type="NCBI Taxonomy" id="1395130"/>
    <lineage>
        <taxon>Eukaryota</taxon>
        <taxon>Fungi</taxon>
        <taxon>Dikarya</taxon>
        <taxon>Ascomycota</taxon>
        <taxon>Pezizomycotina</taxon>
        <taxon>Dothideomycetes</taxon>
        <taxon>Pleosporomycetidae</taxon>
        <taxon>Pleosporales</taxon>
        <taxon>Massarineae</taxon>
        <taxon>Massarinaceae</taxon>
        <taxon>Massarina</taxon>
    </lineage>
</organism>
<name>A0A6A6RJ27_9PLEO</name>
<proteinExistence type="predicted"/>
<evidence type="ECO:0000313" key="3">
    <source>
        <dbReference type="EMBL" id="KAF2635320.1"/>
    </source>
</evidence>
<gene>
    <name evidence="3" type="ORF">P280DRAFT_196062</name>
</gene>
<dbReference type="Proteomes" id="UP000799753">
    <property type="component" value="Unassembled WGS sequence"/>
</dbReference>
<keyword evidence="2" id="KW-1133">Transmembrane helix</keyword>
<dbReference type="InterPro" id="IPR053018">
    <property type="entry name" value="Elsinochrome_Biosynth-Asso"/>
</dbReference>
<feature type="transmembrane region" description="Helical" evidence="2">
    <location>
        <begin position="184"/>
        <end position="205"/>
    </location>
</feature>
<sequence>MLIAPASQSSLAVRRVWGMRTVFLKCTVHTSSKACPVHIALKTIVRFPVDVAAREVIVGFLSTTCLAFLVALAVLFLDRYELVINFFRRHTSARTPHHHDTANCPYWRSPPFWSRVLSRNLLALADTQLLTGLAVQFVALLQHCTLSVYHFQIVTELAFLTTVTHLLTVVTLRDYFVRYRWINLPRIFFMLGNLALLGYTSYISYTYEMAGLDKTTSLACFFQSARPPFKSAFGGKWAALLIGAIGGHVAVILAMYVLADDNESDTNRDHRNTRWAWAKWLGMMFRTWLLTPTYAIYGVWMAGKGLKNTKALGNPGIHIDGDENKWGFGQFLPVLLLALPVFAGWETFWEQKDEDAENRFGRHHNYSRDSRPSRNTLDMFEIQEPLRQDRGIENKVSCNTSIEEMTTESPGVRLSPLHRQSRDRLTAISTLEHVASPLLGSHSAVQGSRSSSRSEEHLK</sequence>
<dbReference type="AlphaFoldDB" id="A0A6A6RJ27"/>
<keyword evidence="2" id="KW-0812">Transmembrane</keyword>
<keyword evidence="2" id="KW-0472">Membrane</keyword>
<feature type="transmembrane region" description="Helical" evidence="2">
    <location>
        <begin position="121"/>
        <end position="141"/>
    </location>
</feature>
<feature type="region of interest" description="Disordered" evidence="1">
    <location>
        <begin position="436"/>
        <end position="459"/>
    </location>
</feature>
<evidence type="ECO:0000256" key="1">
    <source>
        <dbReference type="SAM" id="MobiDB-lite"/>
    </source>
</evidence>
<accession>A0A6A6RJ27</accession>